<dbReference type="STRING" id="641665.GCA_002104455_03271"/>
<dbReference type="AlphaFoldDB" id="A0A1H7MQ87"/>
<dbReference type="OrthoDB" id="9776955at2"/>
<gene>
    <name evidence="1" type="ORF">SAMN05216262_10695</name>
</gene>
<dbReference type="PANTHER" id="PTHR35271">
    <property type="entry name" value="ABC TRANSPORTER, SUBSTRATE-BINDING LIPOPROTEIN-RELATED"/>
    <property type="match status" value="1"/>
</dbReference>
<accession>A0A1H7MQ87</accession>
<dbReference type="EMBL" id="FOBI01000006">
    <property type="protein sequence ID" value="SEL13496.1"/>
    <property type="molecule type" value="Genomic_DNA"/>
</dbReference>
<dbReference type="InterPro" id="IPR007487">
    <property type="entry name" value="ABC_transpt-TYRBP-like"/>
</dbReference>
<evidence type="ECO:0000313" key="1">
    <source>
        <dbReference type="EMBL" id="SEL13496.1"/>
    </source>
</evidence>
<dbReference type="Proteomes" id="UP000199297">
    <property type="component" value="Unassembled WGS sequence"/>
</dbReference>
<evidence type="ECO:0000313" key="2">
    <source>
        <dbReference type="Proteomes" id="UP000199297"/>
    </source>
</evidence>
<organism evidence="1 2">
    <name type="scientific">Colwellia chukchiensis</name>
    <dbReference type="NCBI Taxonomy" id="641665"/>
    <lineage>
        <taxon>Bacteria</taxon>
        <taxon>Pseudomonadati</taxon>
        <taxon>Pseudomonadota</taxon>
        <taxon>Gammaproteobacteria</taxon>
        <taxon>Alteromonadales</taxon>
        <taxon>Colwelliaceae</taxon>
        <taxon>Colwellia</taxon>
    </lineage>
</organism>
<protein>
    <submittedName>
        <fullName evidence="1">Putative ABC transport system substrate-binding protein</fullName>
    </submittedName>
</protein>
<sequence length="311" mass="33779">MKHSKISIKNVLTTVIKIVVVICVAIMPTSAQEPPIINLVYNNKLAAYQQLVSGFKSVLAKNNQQVNYVENIDYSAIASNTRLILALGSKAINHTQTKASNQAATADIIATLTLNTDLIASANNSTGIAIQVPSKRQLQWHQRILPDAKRIGVLYDPKNSQALVDELTIAAESMSLKIIAVAVHAPTELSAALKRLGREADSILSIPDNSVYSGKTAKAILLFAYRNKLPFVGMSRAWVKAGAIYALDWDYFQLGQQSGTIALDILAGKKAKAIAIQYPTSEQYLLNLKTAEQLKIDFSSNIINGASEVFQ</sequence>
<dbReference type="RefSeq" id="WP_085284780.1">
    <property type="nucleotide sequence ID" value="NZ_FOBI01000006.1"/>
</dbReference>
<reference evidence="2" key="1">
    <citation type="submission" date="2016-10" db="EMBL/GenBank/DDBJ databases">
        <authorList>
            <person name="Varghese N."/>
            <person name="Submissions S."/>
        </authorList>
    </citation>
    <scope>NUCLEOTIDE SEQUENCE [LARGE SCALE GENOMIC DNA]</scope>
    <source>
        <strain evidence="2">CGMCC 1.9127</strain>
    </source>
</reference>
<dbReference type="Gene3D" id="3.40.50.2300">
    <property type="match status" value="2"/>
</dbReference>
<dbReference type="Pfam" id="PF04392">
    <property type="entry name" value="ABC_sub_bind"/>
    <property type="match status" value="1"/>
</dbReference>
<name>A0A1H7MQ87_9GAMM</name>
<proteinExistence type="predicted"/>
<dbReference type="PANTHER" id="PTHR35271:SF1">
    <property type="entry name" value="ABC TRANSPORTER, SUBSTRATE-BINDING LIPOPROTEIN"/>
    <property type="match status" value="1"/>
</dbReference>
<keyword evidence="2" id="KW-1185">Reference proteome</keyword>